<evidence type="ECO:0000313" key="3">
    <source>
        <dbReference type="EnsemblMetazoa" id="XP_038061686.1"/>
    </source>
</evidence>
<sequence length="1197" mass="136123">MCYSMSTVDSSFSLEQIQSCFQVLLHVTHASEIPNLIPLCGAHKSQLYNFHSNAKCGVCGIFFSSRSRRYLCTKLDIDNAYFQLKVNKEETAITVTSCLCYNCYCVAKRDTAPDITLDDVRQGLDFTEFDEELNHTAYALSNTCKDICRGCSSEAFLLADLYDQFLINLELQCKKDSSSPGTCYDSCKKACNSRWLLSGILNRFSNLLEVHKMIARKQSILLIYSNLDIRVALHMSYSKLRHQRRKTEKEAPMDQSDKQFFTSPGDIVSMAQYVLPQINEKLKQQSREIMEHFTQFPTQIAAFDFNSLLEMIDPLVWNCVSVLTANVDELKFIHSNELVWDSKKVMFPSYSKSHGLQRRNRRIVLVMSMQFVLSESNNYPFHIIIANCVKRLSHSSKLIRLLNHSGLCTSEDTLDRFLENIKQLRQEAGLLSTIEPTSFTVVSIDNIDVLASHAAITSTGSGRSWHGTSVMAQQPKPVTEKLSPLGELIEKSPTSSIPDFQIVPIFGDGRCLYRCIASFSRSDILFCGRNEVGIPIDSVCFQEEQQLADQIRRSVCMFLEQHINSLEGLPEGIQHVLLESSSNEFYSSFAERISDNKNPSTYAGHLEMCALACILQTDVHVYQRTVQGMKLVARYPNEQMSHYHICLLYRPGSNSLTAHFDLLYCANCRPSIEVLLDMHNIHHDTPSVNVLDTVFEKWQAAVPVLHKPNFINLVSGGMSGTRSVKSCPEHLQHHESIAETLVTSAKGSTSCDTKKEKAEASHKPSKRRQVGSSALPVPEKSHFSIPLFKTFIRQNLSLENFFPSDEEKLQEKQLHYDVFMHVAERYVSVTAKTEHTVPGLKCNLMLHSSPRCEKSKFSYIYVLNEKADCAGTVKSVVGLLYDLFKISKSVNHLVLAGDGATVKILLDVKKEYGEMLDWVVPYLGDWHILKNFQEVLMKIFWDAGLKDIAKTTHKSKTLNNLKTCSNFKRTHRFILQVYEAIYIHQLKSFLDFRVDKDSTSCSISNSSLHDTLISTVEQVHIQGDFCNYLGMEEFISKVHSNLHEFLPNFLEEFTEYCTEMSTKFETFKFWNNFLKVDCFCYIQLWTAMRTANWDMRLVALKRMGPLFHAFDRQNYSKMIPIHLCQMHGLPSYILDHFKNGAFVSSIKGVNFSSVGLDEAHEMLINKDCKTALSRSLPTNMEKIAETGGDCAVFFAVL</sequence>
<dbReference type="Pfam" id="PF02338">
    <property type="entry name" value="OTU"/>
    <property type="match status" value="1"/>
</dbReference>
<evidence type="ECO:0000313" key="4">
    <source>
        <dbReference type="Proteomes" id="UP000887568"/>
    </source>
</evidence>
<organism evidence="3 4">
    <name type="scientific">Patiria miniata</name>
    <name type="common">Bat star</name>
    <name type="synonym">Asterina miniata</name>
    <dbReference type="NCBI Taxonomy" id="46514"/>
    <lineage>
        <taxon>Eukaryota</taxon>
        <taxon>Metazoa</taxon>
        <taxon>Echinodermata</taxon>
        <taxon>Eleutherozoa</taxon>
        <taxon>Asterozoa</taxon>
        <taxon>Asteroidea</taxon>
        <taxon>Valvatacea</taxon>
        <taxon>Valvatida</taxon>
        <taxon>Asterinidae</taxon>
        <taxon>Patiria</taxon>
    </lineage>
</organism>
<dbReference type="Pfam" id="PF20231">
    <property type="entry name" value="DUF6589"/>
    <property type="match status" value="1"/>
</dbReference>
<evidence type="ECO:0000256" key="1">
    <source>
        <dbReference type="SAM" id="MobiDB-lite"/>
    </source>
</evidence>
<keyword evidence="4" id="KW-1185">Reference proteome</keyword>
<dbReference type="Proteomes" id="UP000887568">
    <property type="component" value="Unplaced"/>
</dbReference>
<dbReference type="GeneID" id="119732298"/>
<dbReference type="OrthoDB" id="10071095at2759"/>
<proteinExistence type="predicted"/>
<feature type="compositionally biased region" description="Basic and acidic residues" evidence="1">
    <location>
        <begin position="752"/>
        <end position="762"/>
    </location>
</feature>
<dbReference type="PROSITE" id="PS50802">
    <property type="entry name" value="OTU"/>
    <property type="match status" value="1"/>
</dbReference>
<dbReference type="RefSeq" id="XP_038061686.1">
    <property type="nucleotide sequence ID" value="XM_038205758.1"/>
</dbReference>
<evidence type="ECO:0000259" key="2">
    <source>
        <dbReference type="PROSITE" id="PS50802"/>
    </source>
</evidence>
<dbReference type="SUPFAM" id="SSF54001">
    <property type="entry name" value="Cysteine proteinases"/>
    <property type="match status" value="1"/>
</dbReference>
<reference evidence="3" key="1">
    <citation type="submission" date="2022-11" db="UniProtKB">
        <authorList>
            <consortium name="EnsemblMetazoa"/>
        </authorList>
    </citation>
    <scope>IDENTIFICATION</scope>
</reference>
<dbReference type="PANTHER" id="PTHR47018">
    <property type="entry name" value="CXC DOMAIN-CONTAINING PROTEIN-RELATED"/>
    <property type="match status" value="1"/>
</dbReference>
<dbReference type="CDD" id="cd22744">
    <property type="entry name" value="OTU"/>
    <property type="match status" value="1"/>
</dbReference>
<dbReference type="EnsemblMetazoa" id="XM_038205758.1">
    <property type="protein sequence ID" value="XP_038061686.1"/>
    <property type="gene ID" value="LOC119732298"/>
</dbReference>
<dbReference type="Gene3D" id="3.90.70.80">
    <property type="match status" value="1"/>
</dbReference>
<accession>A0A914ADX3</accession>
<protein>
    <recommendedName>
        <fullName evidence="2">OTU domain-containing protein</fullName>
    </recommendedName>
</protein>
<feature type="region of interest" description="Disordered" evidence="1">
    <location>
        <begin position="748"/>
        <end position="777"/>
    </location>
</feature>
<dbReference type="AlphaFoldDB" id="A0A914ADX3"/>
<dbReference type="InterPro" id="IPR046496">
    <property type="entry name" value="DUF6589"/>
</dbReference>
<name>A0A914ADX3_PATMI</name>
<dbReference type="InterPro" id="IPR038765">
    <property type="entry name" value="Papain-like_cys_pep_sf"/>
</dbReference>
<dbReference type="InterPro" id="IPR003323">
    <property type="entry name" value="OTU_dom"/>
</dbReference>
<dbReference type="PANTHER" id="PTHR47018:SF2">
    <property type="entry name" value="TESMIN_TSO1-LIKE CXC DOMAIN-CONTAINING PROTEIN"/>
    <property type="match status" value="1"/>
</dbReference>
<feature type="domain" description="OTU" evidence="2">
    <location>
        <begin position="500"/>
        <end position="666"/>
    </location>
</feature>